<comment type="function">
    <text evidence="4">Located at the polypeptide exit tunnel on the outside of the subunit.</text>
</comment>
<dbReference type="SUPFAM" id="SSF50104">
    <property type="entry name" value="Translation proteins SH3-like domain"/>
    <property type="match status" value="1"/>
</dbReference>
<dbReference type="CDD" id="cd06089">
    <property type="entry name" value="KOW_RPL26"/>
    <property type="match status" value="1"/>
</dbReference>
<name>A0A833ECB6_CALS0</name>
<keyword evidence="3 4" id="KW-0687">Ribonucleoprotein</keyword>
<dbReference type="GO" id="GO:0019843">
    <property type="term" value="F:rRNA binding"/>
    <property type="evidence" value="ECO:0007669"/>
    <property type="project" value="UniProtKB-UniRule"/>
</dbReference>
<dbReference type="Pfam" id="PF00467">
    <property type="entry name" value="KOW"/>
    <property type="match status" value="1"/>
</dbReference>
<dbReference type="GO" id="GO:0003735">
    <property type="term" value="F:structural constituent of ribosome"/>
    <property type="evidence" value="ECO:0007669"/>
    <property type="project" value="UniProtKB-UniRule"/>
</dbReference>
<keyword evidence="4" id="KW-0694">RNA-binding</keyword>
<proteinExistence type="inferred from homology"/>
<comment type="caution">
    <text evidence="6">The sequence shown here is derived from an EMBL/GenBank/DDBJ whole genome shotgun (WGS) entry which is preliminary data.</text>
</comment>
<protein>
    <recommendedName>
        <fullName evidence="4">Large ribosomal subunit protein uL24</fullName>
    </recommendedName>
</protein>
<dbReference type="InterPro" id="IPR005824">
    <property type="entry name" value="KOW"/>
</dbReference>
<dbReference type="HAMAP" id="MF_01326_A">
    <property type="entry name" value="Ribosomal_uL24_A"/>
    <property type="match status" value="1"/>
</dbReference>
<dbReference type="InterPro" id="IPR005825">
    <property type="entry name" value="Ribosomal_uL24_CS"/>
</dbReference>
<evidence type="ECO:0000256" key="1">
    <source>
        <dbReference type="ARBA" id="ARBA00010618"/>
    </source>
</evidence>
<dbReference type="InterPro" id="IPR008991">
    <property type="entry name" value="Translation_prot_SH3-like_sf"/>
</dbReference>
<organism evidence="6 7">
    <name type="scientific">Caldiarchaeum subterraneum</name>
    <dbReference type="NCBI Taxonomy" id="311458"/>
    <lineage>
        <taxon>Archaea</taxon>
        <taxon>Nitrososphaerota</taxon>
        <taxon>Candidatus Caldarchaeales</taxon>
        <taxon>Candidatus Caldarchaeaceae</taxon>
        <taxon>Candidatus Caldarchaeum</taxon>
    </lineage>
</organism>
<comment type="function">
    <text evidence="4">One of two assembly initiator proteins, it binds directly to the 5'-end of the 23S rRNA, where it nucleates assembly of the 50S subunit.</text>
</comment>
<dbReference type="InterPro" id="IPR005756">
    <property type="entry name" value="Ribosomal_uL24_euk/arc"/>
</dbReference>
<evidence type="ECO:0000313" key="7">
    <source>
        <dbReference type="Proteomes" id="UP000608579"/>
    </source>
</evidence>
<dbReference type="Proteomes" id="UP000608579">
    <property type="component" value="Unassembled WGS sequence"/>
</dbReference>
<dbReference type="NCBIfam" id="TIGR01080">
    <property type="entry name" value="rplX_A_E"/>
    <property type="match status" value="1"/>
</dbReference>
<dbReference type="Gene3D" id="2.30.30.30">
    <property type="match status" value="1"/>
</dbReference>
<dbReference type="SMART" id="SM00739">
    <property type="entry name" value="KOW"/>
    <property type="match status" value="1"/>
</dbReference>
<dbReference type="EMBL" id="DQVM01000113">
    <property type="protein sequence ID" value="HIQ30094.1"/>
    <property type="molecule type" value="Genomic_DNA"/>
</dbReference>
<feature type="domain" description="KOW" evidence="5">
    <location>
        <begin position="42"/>
        <end position="69"/>
    </location>
</feature>
<dbReference type="GO" id="GO:0015934">
    <property type="term" value="C:large ribosomal subunit"/>
    <property type="evidence" value="ECO:0007669"/>
    <property type="project" value="UniProtKB-UniRule"/>
</dbReference>
<dbReference type="PANTHER" id="PTHR11143">
    <property type="entry name" value="60S RIBOSOMAL PROTEIN L26 FAMILY MEMBER"/>
    <property type="match status" value="1"/>
</dbReference>
<evidence type="ECO:0000256" key="2">
    <source>
        <dbReference type="ARBA" id="ARBA00022980"/>
    </source>
</evidence>
<dbReference type="InterPro" id="IPR014722">
    <property type="entry name" value="Rib_uL2_dom2"/>
</dbReference>
<dbReference type="GO" id="GO:0006412">
    <property type="term" value="P:translation"/>
    <property type="evidence" value="ECO:0007669"/>
    <property type="project" value="UniProtKB-UniRule"/>
</dbReference>
<sequence>MSMKPRKQRKKLYNTPKHRLPKLMSAHLAPELREKYGRRSFPVRVGDTVKIMWGDFKGVEGKVREVDRRNRRVYVENVTRKKVDGSTVHVPVAVAKVMITQLNLEDEYRRKKLEGGE</sequence>
<comment type="similarity">
    <text evidence="1 4">Belongs to the universal ribosomal protein uL24 family.</text>
</comment>
<dbReference type="PROSITE" id="PS01108">
    <property type="entry name" value="RIBOSOMAL_L24"/>
    <property type="match status" value="1"/>
</dbReference>
<accession>A0A833ECB6</accession>
<dbReference type="AlphaFoldDB" id="A0A833ECB6"/>
<evidence type="ECO:0000259" key="5">
    <source>
        <dbReference type="SMART" id="SM00739"/>
    </source>
</evidence>
<gene>
    <name evidence="4" type="primary">rpl24</name>
    <name evidence="6" type="ORF">EYH45_05975</name>
</gene>
<keyword evidence="2 4" id="KW-0689">Ribosomal protein</keyword>
<dbReference type="Pfam" id="PF16906">
    <property type="entry name" value="Ribosomal_L26"/>
    <property type="match status" value="1"/>
</dbReference>
<evidence type="ECO:0000256" key="4">
    <source>
        <dbReference type="HAMAP-Rule" id="MF_01326"/>
    </source>
</evidence>
<reference evidence="6" key="1">
    <citation type="journal article" date="2020" name="ISME J.">
        <title>Gammaproteobacteria mediating utilization of methyl-, sulfur- and petroleum organic compounds in deep ocean hydrothermal plumes.</title>
        <authorList>
            <person name="Zhou Z."/>
            <person name="Liu Y."/>
            <person name="Pan J."/>
            <person name="Cron B.R."/>
            <person name="Toner B.M."/>
            <person name="Anantharaman K."/>
            <person name="Breier J.A."/>
            <person name="Dick G.J."/>
            <person name="Li M."/>
        </authorList>
    </citation>
    <scope>NUCLEOTIDE SEQUENCE</scope>
    <source>
        <strain evidence="6">SZUA-1515</strain>
    </source>
</reference>
<comment type="subunit">
    <text evidence="4">Part of the 50S ribosomal subunit.</text>
</comment>
<evidence type="ECO:0000313" key="6">
    <source>
        <dbReference type="EMBL" id="HIQ30094.1"/>
    </source>
</evidence>
<dbReference type="InterPro" id="IPR041988">
    <property type="entry name" value="Ribosomal_uL24_KOW"/>
</dbReference>
<evidence type="ECO:0000256" key="3">
    <source>
        <dbReference type="ARBA" id="ARBA00023274"/>
    </source>
</evidence>
<keyword evidence="4" id="KW-0699">rRNA-binding</keyword>